<keyword evidence="2" id="KW-1003">Cell membrane</keyword>
<dbReference type="RefSeq" id="WP_112749586.1">
    <property type="nucleotide sequence ID" value="NZ_QMFY01000019.1"/>
</dbReference>
<evidence type="ECO:0008006" key="14">
    <source>
        <dbReference type="Google" id="ProtNLM"/>
    </source>
</evidence>
<name>A0A364XVI3_9BACT</name>
<evidence type="ECO:0000256" key="4">
    <source>
        <dbReference type="ARBA" id="ARBA00022989"/>
    </source>
</evidence>
<proteinExistence type="predicted"/>
<feature type="domain" description="PspC-related ToastRack" evidence="11">
    <location>
        <begin position="478"/>
        <end position="587"/>
    </location>
</feature>
<feature type="transmembrane region" description="Helical" evidence="7">
    <location>
        <begin position="376"/>
        <end position="397"/>
    </location>
</feature>
<evidence type="ECO:0000259" key="10">
    <source>
        <dbReference type="Pfam" id="PF22571"/>
    </source>
</evidence>
<evidence type="ECO:0000259" key="8">
    <source>
        <dbReference type="Pfam" id="PF04024"/>
    </source>
</evidence>
<keyword evidence="4 7" id="KW-1133">Transmembrane helix</keyword>
<evidence type="ECO:0000313" key="12">
    <source>
        <dbReference type="EMBL" id="RAV98320.1"/>
    </source>
</evidence>
<feature type="domain" description="PspC-related transmembrane region" evidence="10">
    <location>
        <begin position="297"/>
        <end position="432"/>
    </location>
</feature>
<sequence length="795" mass="88248">MKKNISINISGIIFHIEEDGYENLRKYLDSINKYFSSFEDSSEILADIESRIAEIFLSKLNEGKQVITAEDVNALITTMGSVSDFKAAEDQPEFATTANESTTESSTGNSDANKGSSSSTHTNTLPPPIATKRLHRDQKRKILGGVCAGLASHFNIDAVWIRLLFVIFVGISIFAYFIMWAVVPGSYDLDEPQVDKKLFRDANTKVLGGVSGGVAAFLGIDIVAVRILFVVFAIIPGGLGFIAYIVLWIVVPEAKTLTDRMQMQGEAVTLSNIETNIKKNQNPNDIKEESPVTKVILFPFRVLGMILTGIARALGPVMEVVRVIIGVFIVMFGVVIVFAAVVAGAVLFGVMSTSAFSWNEMSSFPLREFTETFPGWLGFAGFIAAIVPGIFVILLGSSVVAKKMVFGPAAGWSLFILFFISVALLSVGIPRVIFTNKEDGSYKVITTYNLQGKRAIFKLNEVGMDDYDAASLRILGYDGKEFKLEQEFQAQGSTRQKAIENAKFAMYNVTFDDSVFTFDSNISFKKNFPFHFQRVELTLYVPYDAPFVLSEEFSRSNFFRQEIDHDYLDGHEWKMSKKGLDCISCPTAYGDPETQEEIEESIDYGDFDEIELHGAYEVEIHRGDNYSISLEGTKNTKQNYELKQEGDRVVLSYNGRWTENLFDIEKVKISITLPKLEKIRAHGEGRIDLKDFETDNLDINLSGPVKLEAEGRATNIDVNLSGKASAEIEGEAENLEASIDGSSHLDAFLLEVKHATVEAHGNSSAKINASESLDMHERSVNVIKYKGHPKIKKWN</sequence>
<keyword evidence="3 7" id="KW-0812">Transmembrane</keyword>
<feature type="domain" description="Putative auto-transporter adhesin head GIN" evidence="9">
    <location>
        <begin position="606"/>
        <end position="789"/>
    </location>
</feature>
<feature type="compositionally biased region" description="Polar residues" evidence="6">
    <location>
        <begin position="111"/>
        <end position="124"/>
    </location>
</feature>
<feature type="transmembrane region" description="Helical" evidence="7">
    <location>
        <begin position="202"/>
        <end position="220"/>
    </location>
</feature>
<dbReference type="InterPro" id="IPR007168">
    <property type="entry name" value="Phageshock_PspC_N"/>
</dbReference>
<dbReference type="InterPro" id="IPR054321">
    <property type="entry name" value="PspC-rel_TM"/>
</dbReference>
<comment type="caution">
    <text evidence="12">The sequence shown here is derived from an EMBL/GenBank/DDBJ whole genome shotgun (WGS) entry which is preliminary data.</text>
</comment>
<feature type="domain" description="Phage shock protein PspC N-terminal" evidence="8">
    <location>
        <begin position="196"/>
        <end position="254"/>
    </location>
</feature>
<dbReference type="PANTHER" id="PTHR33885">
    <property type="entry name" value="PHAGE SHOCK PROTEIN C"/>
    <property type="match status" value="1"/>
</dbReference>
<dbReference type="InterPro" id="IPR054319">
    <property type="entry name" value="PspC-rel_ToastRack"/>
</dbReference>
<evidence type="ECO:0000259" key="11">
    <source>
        <dbReference type="Pfam" id="PF22744"/>
    </source>
</evidence>
<accession>A0A364XVI3</accession>
<evidence type="ECO:0000256" key="1">
    <source>
        <dbReference type="ARBA" id="ARBA00004162"/>
    </source>
</evidence>
<feature type="transmembrane region" description="Helical" evidence="7">
    <location>
        <begin position="227"/>
        <end position="251"/>
    </location>
</feature>
<dbReference type="Pfam" id="PF04024">
    <property type="entry name" value="PspC"/>
    <property type="match status" value="2"/>
</dbReference>
<feature type="transmembrane region" description="Helical" evidence="7">
    <location>
        <begin position="323"/>
        <end position="356"/>
    </location>
</feature>
<protein>
    <recommendedName>
        <fullName evidence="14">Phage shock protein PspC N-terminal domain-containing protein</fullName>
    </recommendedName>
</protein>
<feature type="transmembrane region" description="Helical" evidence="7">
    <location>
        <begin position="292"/>
        <end position="311"/>
    </location>
</feature>
<evidence type="ECO:0000256" key="3">
    <source>
        <dbReference type="ARBA" id="ARBA00022692"/>
    </source>
</evidence>
<evidence type="ECO:0000256" key="6">
    <source>
        <dbReference type="SAM" id="MobiDB-lite"/>
    </source>
</evidence>
<dbReference type="EMBL" id="QMFY01000019">
    <property type="protein sequence ID" value="RAV98320.1"/>
    <property type="molecule type" value="Genomic_DNA"/>
</dbReference>
<organism evidence="12 13">
    <name type="scientific">Pseudochryseolinea flava</name>
    <dbReference type="NCBI Taxonomy" id="2059302"/>
    <lineage>
        <taxon>Bacteria</taxon>
        <taxon>Pseudomonadati</taxon>
        <taxon>Bacteroidota</taxon>
        <taxon>Cytophagia</taxon>
        <taxon>Cytophagales</taxon>
        <taxon>Fulvivirgaceae</taxon>
        <taxon>Pseudochryseolinea</taxon>
    </lineage>
</organism>
<dbReference type="Pfam" id="PF22571">
    <property type="entry name" value="LiaI-LiaF-TM_PspC"/>
    <property type="match status" value="1"/>
</dbReference>
<evidence type="ECO:0000256" key="2">
    <source>
        <dbReference type="ARBA" id="ARBA00022475"/>
    </source>
</evidence>
<dbReference type="OrthoDB" id="5772680at2"/>
<feature type="domain" description="Phage shock protein PspC N-terminal" evidence="8">
    <location>
        <begin position="132"/>
        <end position="184"/>
    </location>
</feature>
<dbReference type="Pfam" id="PF22744">
    <property type="entry name" value="Toast-rack_PspC-Cterm"/>
    <property type="match status" value="1"/>
</dbReference>
<comment type="subcellular location">
    <subcellularLocation>
        <location evidence="1">Cell membrane</location>
        <topology evidence="1">Single-pass membrane protein</topology>
    </subcellularLocation>
</comment>
<evidence type="ECO:0000259" key="9">
    <source>
        <dbReference type="Pfam" id="PF10988"/>
    </source>
</evidence>
<feature type="transmembrane region" description="Helical" evidence="7">
    <location>
        <begin position="159"/>
        <end position="182"/>
    </location>
</feature>
<dbReference type="InterPro" id="IPR021255">
    <property type="entry name" value="DUF2807"/>
</dbReference>
<evidence type="ECO:0000256" key="7">
    <source>
        <dbReference type="SAM" id="Phobius"/>
    </source>
</evidence>
<dbReference type="GO" id="GO:0005886">
    <property type="term" value="C:plasma membrane"/>
    <property type="evidence" value="ECO:0007669"/>
    <property type="project" value="UniProtKB-SubCell"/>
</dbReference>
<dbReference type="Gene3D" id="2.160.20.120">
    <property type="match status" value="1"/>
</dbReference>
<dbReference type="InterPro" id="IPR052027">
    <property type="entry name" value="PspC"/>
</dbReference>
<keyword evidence="5 7" id="KW-0472">Membrane</keyword>
<dbReference type="Pfam" id="PF10988">
    <property type="entry name" value="DUF2807"/>
    <property type="match status" value="1"/>
</dbReference>
<dbReference type="Proteomes" id="UP000251889">
    <property type="component" value="Unassembled WGS sequence"/>
</dbReference>
<dbReference type="AlphaFoldDB" id="A0A364XVI3"/>
<feature type="region of interest" description="Disordered" evidence="6">
    <location>
        <begin position="93"/>
        <end position="130"/>
    </location>
</feature>
<keyword evidence="13" id="KW-1185">Reference proteome</keyword>
<evidence type="ECO:0000256" key="5">
    <source>
        <dbReference type="ARBA" id="ARBA00023136"/>
    </source>
</evidence>
<feature type="transmembrane region" description="Helical" evidence="7">
    <location>
        <begin position="409"/>
        <end position="429"/>
    </location>
</feature>
<reference evidence="12 13" key="1">
    <citation type="submission" date="2018-06" db="EMBL/GenBank/DDBJ databases">
        <title>Chryseolinea flavus sp. nov., a member of the phylum Bacteroidetes isolated from soil.</title>
        <authorList>
            <person name="Li Y."/>
            <person name="Wang J."/>
        </authorList>
    </citation>
    <scope>NUCLEOTIDE SEQUENCE [LARGE SCALE GENOMIC DNA]</scope>
    <source>
        <strain evidence="12 13">SDU1-6</strain>
    </source>
</reference>
<feature type="compositionally biased region" description="Low complexity" evidence="6">
    <location>
        <begin position="95"/>
        <end position="110"/>
    </location>
</feature>
<dbReference type="PANTHER" id="PTHR33885:SF3">
    <property type="entry name" value="PHAGE SHOCK PROTEIN C"/>
    <property type="match status" value="1"/>
</dbReference>
<evidence type="ECO:0000313" key="13">
    <source>
        <dbReference type="Proteomes" id="UP000251889"/>
    </source>
</evidence>
<gene>
    <name evidence="12" type="ORF">DQQ10_24545</name>
</gene>